<feature type="compositionally biased region" description="Polar residues" evidence="1">
    <location>
        <begin position="1"/>
        <end position="18"/>
    </location>
</feature>
<comment type="caution">
    <text evidence="2">The sequence shown here is derived from an EMBL/GenBank/DDBJ whole genome shotgun (WGS) entry which is preliminary data.</text>
</comment>
<keyword evidence="3" id="KW-1185">Reference proteome</keyword>
<dbReference type="Proteomes" id="UP001271769">
    <property type="component" value="Unassembled WGS sequence"/>
</dbReference>
<proteinExistence type="predicted"/>
<reference evidence="2 3" key="1">
    <citation type="journal article" date="2013" name="Antonie Van Leeuwenhoek">
        <title>Dongia rigui sp. nov., isolated from freshwater of a large wetland in Korea.</title>
        <authorList>
            <person name="Baik K.S."/>
            <person name="Hwang Y.M."/>
            <person name="Choi J.S."/>
            <person name="Kwon J."/>
            <person name="Seong C.N."/>
        </authorList>
    </citation>
    <scope>NUCLEOTIDE SEQUENCE [LARGE SCALE GENOMIC DNA]</scope>
    <source>
        <strain evidence="2 3">04SU4-P</strain>
    </source>
</reference>
<evidence type="ECO:0000313" key="3">
    <source>
        <dbReference type="Proteomes" id="UP001271769"/>
    </source>
</evidence>
<evidence type="ECO:0000256" key="1">
    <source>
        <dbReference type="SAM" id="MobiDB-lite"/>
    </source>
</evidence>
<evidence type="ECO:0000313" key="2">
    <source>
        <dbReference type="EMBL" id="MDY0872268.1"/>
    </source>
</evidence>
<dbReference type="SUPFAM" id="SSF54427">
    <property type="entry name" value="NTF2-like"/>
    <property type="match status" value="1"/>
</dbReference>
<feature type="region of interest" description="Disordered" evidence="1">
    <location>
        <begin position="1"/>
        <end position="21"/>
    </location>
</feature>
<dbReference type="InterPro" id="IPR032710">
    <property type="entry name" value="NTF2-like_dom_sf"/>
</dbReference>
<name>A0ABU5E049_9PROT</name>
<sequence>MFTETTLRASPRASLSTTPERKNPADLRAELQLFFKAYDSACLDFDADAVVALYDLPCLVSGMHGHGSFSARGELRAHFAKVFAAYRQQGLMSASLASLTINALSGDFARAEAVWSFSNARGADAASLASAYTLRRTTWPAGARWRVVHALALDEAENLRPAKRRLLSLAQR</sequence>
<dbReference type="Gene3D" id="3.10.450.50">
    <property type="match status" value="1"/>
</dbReference>
<evidence type="ECO:0008006" key="4">
    <source>
        <dbReference type="Google" id="ProtNLM"/>
    </source>
</evidence>
<protein>
    <recommendedName>
        <fullName evidence="4">SnoaL-like domain-containing protein</fullName>
    </recommendedName>
</protein>
<gene>
    <name evidence="2" type="ORF">SMD31_10050</name>
</gene>
<dbReference type="EMBL" id="JAXCLX010000001">
    <property type="protein sequence ID" value="MDY0872268.1"/>
    <property type="molecule type" value="Genomic_DNA"/>
</dbReference>
<accession>A0ABU5E049</accession>
<dbReference type="RefSeq" id="WP_320500688.1">
    <property type="nucleotide sequence ID" value="NZ_JAXCLX010000001.1"/>
</dbReference>
<organism evidence="2 3">
    <name type="scientific">Dongia rigui</name>
    <dbReference type="NCBI Taxonomy" id="940149"/>
    <lineage>
        <taxon>Bacteria</taxon>
        <taxon>Pseudomonadati</taxon>
        <taxon>Pseudomonadota</taxon>
        <taxon>Alphaproteobacteria</taxon>
        <taxon>Rhodospirillales</taxon>
        <taxon>Dongiaceae</taxon>
        <taxon>Dongia</taxon>
    </lineage>
</organism>